<gene>
    <name evidence="3" type="ORF">PHMEG_00037750</name>
</gene>
<dbReference type="PROSITE" id="PS51752">
    <property type="entry name" value="JACALIN_LECTIN"/>
    <property type="match status" value="1"/>
</dbReference>
<feature type="chain" id="PRO_5013053330" description="Jacalin-type lectin domain-containing protein" evidence="1">
    <location>
        <begin position="20"/>
        <end position="172"/>
    </location>
</feature>
<feature type="domain" description="Jacalin-type lectin" evidence="2">
    <location>
        <begin position="24"/>
        <end position="167"/>
    </location>
</feature>
<dbReference type="OrthoDB" id="107091at2759"/>
<dbReference type="InterPro" id="IPR001229">
    <property type="entry name" value="Jacalin-like_lectin_dom"/>
</dbReference>
<evidence type="ECO:0000259" key="2">
    <source>
        <dbReference type="PROSITE" id="PS51752"/>
    </source>
</evidence>
<proteinExistence type="predicted"/>
<comment type="caution">
    <text evidence="3">The sequence shown here is derived from an EMBL/GenBank/DDBJ whole genome shotgun (WGS) entry which is preliminary data.</text>
</comment>
<dbReference type="Gene3D" id="2.100.10.30">
    <property type="entry name" value="Jacalin-like lectin domain"/>
    <property type="match status" value="1"/>
</dbReference>
<evidence type="ECO:0000313" key="3">
    <source>
        <dbReference type="EMBL" id="OWY93004.1"/>
    </source>
</evidence>
<accession>A0A225UIR1</accession>
<dbReference type="PANTHER" id="PTHR46506">
    <property type="entry name" value="OS05G0143600 PROTEIN"/>
    <property type="match status" value="1"/>
</dbReference>
<dbReference type="Pfam" id="PF01419">
    <property type="entry name" value="Jacalin"/>
    <property type="match status" value="1"/>
</dbReference>
<name>A0A225UIR1_9STRA</name>
<evidence type="ECO:0000313" key="4">
    <source>
        <dbReference type="Proteomes" id="UP000198211"/>
    </source>
</evidence>
<reference evidence="4" key="1">
    <citation type="submission" date="2017-03" db="EMBL/GenBank/DDBJ databases">
        <title>Phytopthora megakarya and P. palmivora, two closely related causual agents of cacao black pod achieved similar genome size and gene model numbers by different mechanisms.</title>
        <authorList>
            <person name="Ali S."/>
            <person name="Shao J."/>
            <person name="Larry D.J."/>
            <person name="Kronmiller B."/>
            <person name="Shen D."/>
            <person name="Strem M.D."/>
            <person name="Melnick R.L."/>
            <person name="Guiltinan M.J."/>
            <person name="Tyler B.M."/>
            <person name="Meinhardt L.W."/>
            <person name="Bailey B.A."/>
        </authorList>
    </citation>
    <scope>NUCLEOTIDE SEQUENCE [LARGE SCALE GENOMIC DNA]</scope>
    <source>
        <strain evidence="4">zdho120</strain>
    </source>
</reference>
<keyword evidence="1" id="KW-0732">Signal</keyword>
<evidence type="ECO:0000256" key="1">
    <source>
        <dbReference type="SAM" id="SignalP"/>
    </source>
</evidence>
<sequence length="172" mass="18137">MKFTLQALTATMMLAAASALENGVLLSETFGGPHGTKYSDLDLAEPGQIVHSVTIRAGERVNGVGITFTDTSGQQTTIYHGGRGGHVKEHSLGEGEYVTGIEAHWGEKGDHTRIKFLKLTTNLGNSFEGGNPTKDIGKDSAPEGYQLGGFIGTSGKELDSMGAIWTSITPVE</sequence>
<dbReference type="AlphaFoldDB" id="A0A225UIR1"/>
<keyword evidence="4" id="KW-1185">Reference proteome</keyword>
<dbReference type="Proteomes" id="UP000198211">
    <property type="component" value="Unassembled WGS sequence"/>
</dbReference>
<dbReference type="STRING" id="4795.A0A225UIR1"/>
<dbReference type="EMBL" id="NBNE01016872">
    <property type="protein sequence ID" value="OWY93004.1"/>
    <property type="molecule type" value="Genomic_DNA"/>
</dbReference>
<dbReference type="SMART" id="SM00915">
    <property type="entry name" value="Jacalin"/>
    <property type="match status" value="1"/>
</dbReference>
<feature type="signal peptide" evidence="1">
    <location>
        <begin position="1"/>
        <end position="19"/>
    </location>
</feature>
<protein>
    <recommendedName>
        <fullName evidence="2">Jacalin-type lectin domain-containing protein</fullName>
    </recommendedName>
</protein>
<dbReference type="SUPFAM" id="SSF51101">
    <property type="entry name" value="Mannose-binding lectins"/>
    <property type="match status" value="1"/>
</dbReference>
<organism evidence="3 4">
    <name type="scientific">Phytophthora megakarya</name>
    <dbReference type="NCBI Taxonomy" id="4795"/>
    <lineage>
        <taxon>Eukaryota</taxon>
        <taxon>Sar</taxon>
        <taxon>Stramenopiles</taxon>
        <taxon>Oomycota</taxon>
        <taxon>Peronosporomycetes</taxon>
        <taxon>Peronosporales</taxon>
        <taxon>Peronosporaceae</taxon>
        <taxon>Phytophthora</taxon>
    </lineage>
</organism>
<dbReference type="InterPro" id="IPR036404">
    <property type="entry name" value="Jacalin-like_lectin_dom_sf"/>
</dbReference>